<evidence type="ECO:0000313" key="2">
    <source>
        <dbReference type="EMBL" id="KAJ1364770.1"/>
    </source>
</evidence>
<evidence type="ECO:0000313" key="3">
    <source>
        <dbReference type="Proteomes" id="UP001196413"/>
    </source>
</evidence>
<comment type="caution">
    <text evidence="2">The sequence shown here is derived from an EMBL/GenBank/DDBJ whole genome shotgun (WGS) entry which is preliminary data.</text>
</comment>
<name>A0AAD5MUA6_PARTN</name>
<proteinExistence type="predicted"/>
<organism evidence="2 3">
    <name type="scientific">Parelaphostrongylus tenuis</name>
    <name type="common">Meningeal worm</name>
    <dbReference type="NCBI Taxonomy" id="148309"/>
    <lineage>
        <taxon>Eukaryota</taxon>
        <taxon>Metazoa</taxon>
        <taxon>Ecdysozoa</taxon>
        <taxon>Nematoda</taxon>
        <taxon>Chromadorea</taxon>
        <taxon>Rhabditida</taxon>
        <taxon>Rhabditina</taxon>
        <taxon>Rhabditomorpha</taxon>
        <taxon>Strongyloidea</taxon>
        <taxon>Metastrongylidae</taxon>
        <taxon>Parelaphostrongylus</taxon>
    </lineage>
</organism>
<gene>
    <name evidence="2" type="ORF">KIN20_024927</name>
</gene>
<keyword evidence="3" id="KW-1185">Reference proteome</keyword>
<evidence type="ECO:0000256" key="1">
    <source>
        <dbReference type="SAM" id="MobiDB-lite"/>
    </source>
</evidence>
<dbReference type="Proteomes" id="UP001196413">
    <property type="component" value="Unassembled WGS sequence"/>
</dbReference>
<sequence>MHHSGDVLEKGNVIVQLHHRKIRNRVMPVAVDFDRQIGEPRLIPGKGWAVPCDVVGLGSKKAKLVKVRFHPSVAKLECSDSSIASTAIADAMKYLDALLEHSEWTRNEVKSVDPCLFHLDRIAQFLALQRPVLSLTSQSLDLSWSLHYGGVQSKCESSEKIISDARCSLRIRSIAAGIVAKVQQMNGCDGQEVEVMFEKAEFVRPLLRMFLPEDRSYLQSGTIEGCWEVMDNSNSLHLSLPRAHVESETLPVGVPAAVKVFVLNDGKEIPLMMEACQLRVEELRRRLDGSLAAFQRSSSNENAKQRALHIVRQNSTETLVEINSPGALARFDRLLAASPLKVICGGNGGDGNTDVAASPADSTDSGVVLSPPSSPYSSDSQQSPFYQYSEQACSKMRQRSASDCVGLNGFVLKSILKKPHRSDRLSKSISESHNCHTDFRTSVAFSRIDDGTRRKVTTPLIMRAQWPDNGRSGFRLARRCKSVVSEVHSAFLPQLRKTKGKGLVKRGRKSDSVVLVGALMIIPRLRKFQMVTGMTRKESQVFVHNARIVVLLMVMKMIVKMMLRSRHFPQMEVM</sequence>
<dbReference type="AlphaFoldDB" id="A0AAD5MUA6"/>
<feature type="region of interest" description="Disordered" evidence="1">
    <location>
        <begin position="353"/>
        <end position="382"/>
    </location>
</feature>
<reference evidence="2" key="1">
    <citation type="submission" date="2021-06" db="EMBL/GenBank/DDBJ databases">
        <title>Parelaphostrongylus tenuis whole genome reference sequence.</title>
        <authorList>
            <person name="Garwood T.J."/>
            <person name="Larsen P.A."/>
            <person name="Fountain-Jones N.M."/>
            <person name="Garbe J.R."/>
            <person name="Macchietto M.G."/>
            <person name="Kania S.A."/>
            <person name="Gerhold R.W."/>
            <person name="Richards J.E."/>
            <person name="Wolf T.M."/>
        </authorList>
    </citation>
    <scope>NUCLEOTIDE SEQUENCE</scope>
    <source>
        <strain evidence="2">MNPRO001-30</strain>
        <tissue evidence="2">Meninges</tissue>
    </source>
</reference>
<accession>A0AAD5MUA6</accession>
<dbReference type="EMBL" id="JAHQIW010005060">
    <property type="protein sequence ID" value="KAJ1364770.1"/>
    <property type="molecule type" value="Genomic_DNA"/>
</dbReference>
<protein>
    <submittedName>
        <fullName evidence="2">Uncharacterized protein</fullName>
    </submittedName>
</protein>